<name>A0A5C2S5X2_9APHY</name>
<dbReference type="Proteomes" id="UP000313359">
    <property type="component" value="Unassembled WGS sequence"/>
</dbReference>
<dbReference type="InterPro" id="IPR045340">
    <property type="entry name" value="DUF6533"/>
</dbReference>
<evidence type="ECO:0000313" key="3">
    <source>
        <dbReference type="EMBL" id="RPD59060.1"/>
    </source>
</evidence>
<evidence type="ECO:0000313" key="4">
    <source>
        <dbReference type="Proteomes" id="UP000313359"/>
    </source>
</evidence>
<protein>
    <recommendedName>
        <fullName evidence="2">DUF6533 domain-containing protein</fullName>
    </recommendedName>
</protein>
<feature type="transmembrane region" description="Helical" evidence="1">
    <location>
        <begin position="54"/>
        <end position="76"/>
    </location>
</feature>
<proteinExistence type="predicted"/>
<keyword evidence="1" id="KW-1133">Transmembrane helix</keyword>
<organism evidence="3 4">
    <name type="scientific">Lentinus tigrinus ALCF2SS1-6</name>
    <dbReference type="NCBI Taxonomy" id="1328759"/>
    <lineage>
        <taxon>Eukaryota</taxon>
        <taxon>Fungi</taxon>
        <taxon>Dikarya</taxon>
        <taxon>Basidiomycota</taxon>
        <taxon>Agaricomycotina</taxon>
        <taxon>Agaricomycetes</taxon>
        <taxon>Polyporales</taxon>
        <taxon>Polyporaceae</taxon>
        <taxon>Lentinus</taxon>
    </lineage>
</organism>
<evidence type="ECO:0000256" key="1">
    <source>
        <dbReference type="SAM" id="Phobius"/>
    </source>
</evidence>
<evidence type="ECO:0000259" key="2">
    <source>
        <dbReference type="Pfam" id="PF20151"/>
    </source>
</evidence>
<dbReference type="EMBL" id="ML122272">
    <property type="protein sequence ID" value="RPD59060.1"/>
    <property type="molecule type" value="Genomic_DNA"/>
</dbReference>
<gene>
    <name evidence="3" type="ORF">L227DRAFT_628858</name>
</gene>
<feature type="transmembrane region" description="Helical" evidence="1">
    <location>
        <begin position="126"/>
        <end position="149"/>
    </location>
</feature>
<reference evidence="3" key="1">
    <citation type="journal article" date="2018" name="Genome Biol. Evol.">
        <title>Genomics and development of Lentinus tigrinus, a white-rot wood-decaying mushroom with dimorphic fruiting bodies.</title>
        <authorList>
            <person name="Wu B."/>
            <person name="Xu Z."/>
            <person name="Knudson A."/>
            <person name="Carlson A."/>
            <person name="Chen N."/>
            <person name="Kovaka S."/>
            <person name="LaButti K."/>
            <person name="Lipzen A."/>
            <person name="Pennachio C."/>
            <person name="Riley R."/>
            <person name="Schakwitz W."/>
            <person name="Umezawa K."/>
            <person name="Ohm R.A."/>
            <person name="Grigoriev I.V."/>
            <person name="Nagy L.G."/>
            <person name="Gibbons J."/>
            <person name="Hibbett D."/>
        </authorList>
    </citation>
    <scope>NUCLEOTIDE SEQUENCE [LARGE SCALE GENOMIC DNA]</scope>
    <source>
        <strain evidence="3">ALCF2SS1-6</strain>
    </source>
</reference>
<accession>A0A5C2S5X2</accession>
<feature type="transmembrane region" description="Helical" evidence="1">
    <location>
        <begin position="24"/>
        <end position="42"/>
    </location>
</feature>
<keyword evidence="1" id="KW-0812">Transmembrane</keyword>
<dbReference type="OrthoDB" id="2753188at2759"/>
<dbReference type="AlphaFoldDB" id="A0A5C2S5X2"/>
<dbReference type="Pfam" id="PF20151">
    <property type="entry name" value="DUF6533"/>
    <property type="match status" value="1"/>
</dbReference>
<feature type="transmembrane region" description="Helical" evidence="1">
    <location>
        <begin position="96"/>
        <end position="114"/>
    </location>
</feature>
<keyword evidence="4" id="KW-1185">Reference proteome</keyword>
<feature type="domain" description="DUF6533" evidence="2">
    <location>
        <begin position="25"/>
        <end position="71"/>
    </location>
</feature>
<keyword evidence="1" id="KW-0472">Membrane</keyword>
<sequence>MSSADADSIAAAYVELFTGIYPNAYFSLAISTLVIYEAIITFDREVACFWTRNLKWSGASLLFFANKYITVALHTVNMVSFAQFPERGRCNTMQKAWFLLQFLQLTCSAAFSILRASVLSQSRAVVLLVAGLSLPLLGAHLVKGSLLMWHHEGILNILSIRCPSDMVSRGLTSRPSGTIYFAYVGQSLRATMYNFTRIFFTPRVLFVLNLLHLLCSEGSWQDVDLARQEVTVNGTGWSYLSTLTNPLTSILISRFLLQLQEVSQTTLRIGVDDPLHLSISPYNDTPSFVRSMGSVIVSTLPYDDSSDSHHGSK</sequence>